<reference evidence="2" key="3">
    <citation type="submission" date="2023-07" db="EMBL/GenBank/DDBJ databases">
        <title>The extreme plant-growth-promoting properties of Pantoea phytobeneficialis PF55 revealed by functional and genomic analysis.</title>
        <authorList>
            <person name="Nascimento F.X."/>
            <person name="Marcio R.J."/>
        </authorList>
    </citation>
    <scope>NUCLEOTIDE SEQUENCE</scope>
    <source>
        <strain evidence="2">PF55</strain>
    </source>
</reference>
<gene>
    <name evidence="3" type="ORF">CTZ24_23315</name>
    <name evidence="2" type="ORF">Q3404_09710</name>
</gene>
<feature type="transmembrane region" description="Helical" evidence="1">
    <location>
        <begin position="334"/>
        <end position="358"/>
    </location>
</feature>
<dbReference type="AlphaFoldDB" id="A0AAP9KRS7"/>
<dbReference type="Proteomes" id="UP000424872">
    <property type="component" value="Plasmid pMSR2A"/>
</dbReference>
<dbReference type="RefSeq" id="WP_208725987.1">
    <property type="nucleotide sequence ID" value="NZ_CP024637.1"/>
</dbReference>
<reference evidence="4" key="1">
    <citation type="submission" date="2017-11" db="EMBL/GenBank/DDBJ databases">
        <title>Genome sequence of Pantoea sp. MSR2.</title>
        <authorList>
            <person name="Nascimento F.X."/>
        </authorList>
    </citation>
    <scope>NUCLEOTIDE SEQUENCE [LARGE SCALE GENOMIC DNA]</scope>
    <source>
        <strain evidence="4">MSR2</strain>
        <plasmid evidence="4">pmsr2a</plasmid>
    </source>
</reference>
<protein>
    <submittedName>
        <fullName evidence="3">Uncharacterized protein</fullName>
    </submittedName>
</protein>
<organism evidence="3 4">
    <name type="scientific">Pantoea phytobeneficialis</name>
    <dbReference type="NCBI Taxonomy" id="2052056"/>
    <lineage>
        <taxon>Bacteria</taxon>
        <taxon>Pseudomonadati</taxon>
        <taxon>Pseudomonadota</taxon>
        <taxon>Gammaproteobacteria</taxon>
        <taxon>Enterobacterales</taxon>
        <taxon>Erwiniaceae</taxon>
        <taxon>Pantoea</taxon>
    </lineage>
</organism>
<sequence length="409" mass="47005">MIPALVGAFIYTLILLFHSVSQFWADMMEKSYIEQRNWWINHASAGIRLAEHSSLFPVEDAALKMLRLEGEMPPLKDIPRKLSVGVDEDMGLSRTQQILTHLLDQLDIATLNRPEVWLYIRNADQPTQQDASAIIHNHTLLQKPTLHLLQALPQCSMLEEWIMTYFCDSRLLIIMELQGANDDAFCEYATALLFAHQCPSPDTRMPVWCFRSLNCHQHQVEKYLDILFAAKQVVPANLRHVWSGNLQGEALHLLKDAFNETLSGIPEHNWHRLPVAATWTPGYRWLMLEWAAQAIRHGQRGQLLATQQGEKQQINVAMMSGERINSPADDGNNWLQILHGIFKIITLISLIGLEILLIRFSLPKETQDDAFIYLFIMPAGMMLLALGIFTQGLNIARRHRERIIDYYRR</sequence>
<evidence type="ECO:0000313" key="3">
    <source>
        <dbReference type="EMBL" id="QGR09374.1"/>
    </source>
</evidence>
<name>A0AAP9KRS7_9GAMM</name>
<proteinExistence type="predicted"/>
<accession>A0AAP9KRS7</accession>
<keyword evidence="1" id="KW-1133">Transmembrane helix</keyword>
<keyword evidence="1" id="KW-0472">Membrane</keyword>
<evidence type="ECO:0000256" key="1">
    <source>
        <dbReference type="SAM" id="Phobius"/>
    </source>
</evidence>
<keyword evidence="1" id="KW-0812">Transmembrane</keyword>
<dbReference type="EMBL" id="JAUOOM010000007">
    <property type="protein sequence ID" value="MDO6406854.1"/>
    <property type="molecule type" value="Genomic_DNA"/>
</dbReference>
<dbReference type="EMBL" id="CP024637">
    <property type="protein sequence ID" value="QGR09374.1"/>
    <property type="molecule type" value="Genomic_DNA"/>
</dbReference>
<dbReference type="Proteomes" id="UP001171299">
    <property type="component" value="Unassembled WGS sequence"/>
</dbReference>
<geneLocation type="plasmid" evidence="4">
    <name>pmsr2a</name>
</geneLocation>
<reference evidence="3" key="2">
    <citation type="journal article" date="2020" name="Environ. Microbiol.">
        <title>The extreme plant-growth-promoting properties of Pantoea phytobeneficialis MSR2 revealed by functional and genomic analysis.</title>
        <authorList>
            <person name="Nascimento F.X."/>
            <person name="Hernandez A.G."/>
            <person name="Glick B.R."/>
            <person name="Rossi M.J."/>
        </authorList>
    </citation>
    <scope>NUCLEOTIDE SEQUENCE</scope>
    <source>
        <strain evidence="3">MSR2</strain>
    </source>
</reference>
<feature type="transmembrane region" description="Helical" evidence="1">
    <location>
        <begin position="370"/>
        <end position="389"/>
    </location>
</feature>
<dbReference type="KEGG" id="ppho:CTZ24_23315"/>
<keyword evidence="5" id="KW-1185">Reference proteome</keyword>
<evidence type="ECO:0000313" key="2">
    <source>
        <dbReference type="EMBL" id="MDO6406854.1"/>
    </source>
</evidence>
<evidence type="ECO:0000313" key="5">
    <source>
        <dbReference type="Proteomes" id="UP001171299"/>
    </source>
</evidence>
<evidence type="ECO:0000313" key="4">
    <source>
        <dbReference type="Proteomes" id="UP000424872"/>
    </source>
</evidence>
<geneLocation type="plasmid" evidence="3">
    <name>pMSR2A</name>
</geneLocation>
<keyword evidence="3" id="KW-0614">Plasmid</keyword>